<evidence type="ECO:0000256" key="1">
    <source>
        <dbReference type="SAM" id="Phobius"/>
    </source>
</evidence>
<dbReference type="SUPFAM" id="SSF53474">
    <property type="entry name" value="alpha/beta-Hydrolases"/>
    <property type="match status" value="1"/>
</dbReference>
<accession>A0A0L6VPD4</accession>
<evidence type="ECO:0000313" key="4">
    <source>
        <dbReference type="Proteomes" id="UP000037035"/>
    </source>
</evidence>
<dbReference type="PANTHER" id="PTHR43433">
    <property type="entry name" value="HYDROLASE, ALPHA/BETA FOLD FAMILY PROTEIN"/>
    <property type="match status" value="1"/>
</dbReference>
<dbReference type="InterPro" id="IPR000073">
    <property type="entry name" value="AB_hydrolase_1"/>
</dbReference>
<reference evidence="3 4" key="1">
    <citation type="submission" date="2015-08" db="EMBL/GenBank/DDBJ databases">
        <title>Next Generation Sequencing and Analysis of the Genome of Puccinia sorghi L Schw, the Causal Agent of Maize Common Rust.</title>
        <authorList>
            <person name="Rochi L."/>
            <person name="Burguener G."/>
            <person name="Darino M."/>
            <person name="Turjanski A."/>
            <person name="Kreff E."/>
            <person name="Dieguez M.J."/>
            <person name="Sacco F."/>
        </authorList>
    </citation>
    <scope>NUCLEOTIDE SEQUENCE [LARGE SCALE GENOMIC DNA]</scope>
    <source>
        <strain evidence="3 4">RO10H11247</strain>
    </source>
</reference>
<dbReference type="Gene3D" id="3.40.50.1820">
    <property type="entry name" value="alpha/beta hydrolase"/>
    <property type="match status" value="1"/>
</dbReference>
<dbReference type="OrthoDB" id="19657at2759"/>
<gene>
    <name evidence="3" type="ORF">VP01_1252g2</name>
</gene>
<evidence type="ECO:0000259" key="2">
    <source>
        <dbReference type="Pfam" id="PF00561"/>
    </source>
</evidence>
<feature type="transmembrane region" description="Helical" evidence="1">
    <location>
        <begin position="203"/>
        <end position="227"/>
    </location>
</feature>
<dbReference type="VEuPathDB" id="FungiDB:VP01_1252g2"/>
<dbReference type="Proteomes" id="UP000037035">
    <property type="component" value="Unassembled WGS sequence"/>
</dbReference>
<sequence length="409" mass="45957">MLQNTLVLGWRQALLFLTRYFSPSSQRCEAIIMRWWADAPPGVQAQPKAGSSFNTTILNPKTCVQKGLCPASADRDGQPRNLYYEVHGDLEASQKLVLNGLELTKIKNFCPQTHSPHLASCCMLWIENIYRIITGLMFTCAAWSEQVDHFSQKVDHAVLVMDNRGVGNSECGSWAPYRTAGMAQDVKCVLDFVGWVKDRSLHIFGVSLGGMIAQNLVLFIYFAWCLLIPKRIKSISFVSTRCGSVFDMPSVSSQDVLLKATFGIRRKESFEKRLDLLFELLYPPSFLNQSVASGKIRRDELLTYYQTWFDDPQLPNAGIFGQFCAAGLHHCPDAKLEQVAADLQPAKIMVITGDRDKLVVPLRSLELSQKLPGSELVVFRDAGHLLCSQVPQQFNRLMERIIDEGNQAF</sequence>
<dbReference type="InterPro" id="IPR050471">
    <property type="entry name" value="AB_hydrolase"/>
</dbReference>
<dbReference type="PANTHER" id="PTHR43433:SF5">
    <property type="entry name" value="AB HYDROLASE-1 DOMAIN-CONTAINING PROTEIN"/>
    <property type="match status" value="1"/>
</dbReference>
<dbReference type="Pfam" id="PF00561">
    <property type="entry name" value="Abhydrolase_1"/>
    <property type="match status" value="1"/>
</dbReference>
<comment type="caution">
    <text evidence="3">The sequence shown here is derived from an EMBL/GenBank/DDBJ whole genome shotgun (WGS) entry which is preliminary data.</text>
</comment>
<feature type="domain" description="AB hydrolase-1" evidence="2">
    <location>
        <begin position="141"/>
        <end position="387"/>
    </location>
</feature>
<name>A0A0L6VPD4_9BASI</name>
<dbReference type="EMBL" id="LAVV01002810">
    <property type="protein sequence ID" value="KNZ62579.1"/>
    <property type="molecule type" value="Genomic_DNA"/>
</dbReference>
<dbReference type="AlphaFoldDB" id="A0A0L6VPD4"/>
<proteinExistence type="predicted"/>
<organism evidence="3 4">
    <name type="scientific">Puccinia sorghi</name>
    <dbReference type="NCBI Taxonomy" id="27349"/>
    <lineage>
        <taxon>Eukaryota</taxon>
        <taxon>Fungi</taxon>
        <taxon>Dikarya</taxon>
        <taxon>Basidiomycota</taxon>
        <taxon>Pucciniomycotina</taxon>
        <taxon>Pucciniomycetes</taxon>
        <taxon>Pucciniales</taxon>
        <taxon>Pucciniaceae</taxon>
        <taxon>Puccinia</taxon>
    </lineage>
</organism>
<protein>
    <recommendedName>
        <fullName evidence="2">AB hydrolase-1 domain-containing protein</fullName>
    </recommendedName>
</protein>
<keyword evidence="1" id="KW-0812">Transmembrane</keyword>
<keyword evidence="1" id="KW-0472">Membrane</keyword>
<dbReference type="InterPro" id="IPR029058">
    <property type="entry name" value="AB_hydrolase_fold"/>
</dbReference>
<keyword evidence="1" id="KW-1133">Transmembrane helix</keyword>
<evidence type="ECO:0000313" key="3">
    <source>
        <dbReference type="EMBL" id="KNZ62579.1"/>
    </source>
</evidence>
<dbReference type="STRING" id="27349.A0A0L6VPD4"/>
<keyword evidence="4" id="KW-1185">Reference proteome</keyword>